<accession>A0A5K3FRQ0</accession>
<dbReference type="InterPro" id="IPR007720">
    <property type="entry name" value="PigQ/GPI1"/>
</dbReference>
<sequence length="219" mass="24559">MNHLEALKPGGKIRESLAASCPKLETYRTLMAGKSFAKATAFTDEDWRLCRSGSKWNPLRSRVDTIPENDDFPPVVAGAVIVPTGKTDDQVTEQKLGVHSQLRHLDRVFVATFLGIATGLCLLPTTLAFYATFSMIYIGLVKIEYRFFLPDNLVVTAPVLDSVRVPFLSLELTRDSLQDVLKRSAVFNTKNLFGRRCSPWKVLHDLICARLLYPLSQEE</sequence>
<organism evidence="2">
    <name type="scientific">Mesocestoides corti</name>
    <name type="common">Flatworm</name>
    <dbReference type="NCBI Taxonomy" id="53468"/>
    <lineage>
        <taxon>Eukaryota</taxon>
        <taxon>Metazoa</taxon>
        <taxon>Spiralia</taxon>
        <taxon>Lophotrochozoa</taxon>
        <taxon>Platyhelminthes</taxon>
        <taxon>Cestoda</taxon>
        <taxon>Eucestoda</taxon>
        <taxon>Cyclophyllidea</taxon>
        <taxon>Mesocestoididae</taxon>
        <taxon>Mesocestoides</taxon>
    </lineage>
</organism>
<reference evidence="2" key="1">
    <citation type="submission" date="2019-11" db="UniProtKB">
        <authorList>
            <consortium name="WormBaseParasite"/>
        </authorList>
    </citation>
    <scope>IDENTIFICATION</scope>
</reference>
<keyword evidence="1" id="KW-0472">Membrane</keyword>
<protein>
    <submittedName>
        <fullName evidence="2">Uncharacterized protein</fullName>
    </submittedName>
</protein>
<evidence type="ECO:0000313" key="2">
    <source>
        <dbReference type="WBParaSite" id="MCU_010804-RA"/>
    </source>
</evidence>
<dbReference type="GO" id="GO:0006506">
    <property type="term" value="P:GPI anchor biosynthetic process"/>
    <property type="evidence" value="ECO:0007669"/>
    <property type="project" value="InterPro"/>
</dbReference>
<dbReference type="AlphaFoldDB" id="A0A5K3FRQ0"/>
<dbReference type="GO" id="GO:0016020">
    <property type="term" value="C:membrane"/>
    <property type="evidence" value="ECO:0007669"/>
    <property type="project" value="InterPro"/>
</dbReference>
<keyword evidence="1" id="KW-1133">Transmembrane helix</keyword>
<feature type="transmembrane region" description="Helical" evidence="1">
    <location>
        <begin position="108"/>
        <end position="140"/>
    </location>
</feature>
<dbReference type="Pfam" id="PF05024">
    <property type="entry name" value="Gpi1"/>
    <property type="match status" value="1"/>
</dbReference>
<evidence type="ECO:0000256" key="1">
    <source>
        <dbReference type="SAM" id="Phobius"/>
    </source>
</evidence>
<keyword evidence="1" id="KW-0812">Transmembrane</keyword>
<name>A0A5K3FRQ0_MESCO</name>
<dbReference type="WBParaSite" id="MCU_010804-RA">
    <property type="protein sequence ID" value="MCU_010804-RA"/>
    <property type="gene ID" value="MCU_010804"/>
</dbReference>
<proteinExistence type="predicted"/>